<dbReference type="InterPro" id="IPR058193">
    <property type="entry name" value="VanY/YodJ_core_dom"/>
</dbReference>
<feature type="transmembrane region" description="Helical" evidence="1">
    <location>
        <begin position="17"/>
        <end position="34"/>
    </location>
</feature>
<dbReference type="Pfam" id="PF02557">
    <property type="entry name" value="VanY"/>
    <property type="match status" value="1"/>
</dbReference>
<keyword evidence="3" id="KW-0378">Hydrolase</keyword>
<evidence type="ECO:0000259" key="2">
    <source>
        <dbReference type="Pfam" id="PF02557"/>
    </source>
</evidence>
<dbReference type="Gene3D" id="3.30.1380.10">
    <property type="match status" value="1"/>
</dbReference>
<dbReference type="CDD" id="cd14852">
    <property type="entry name" value="LD-carboxypeptidase"/>
    <property type="match status" value="1"/>
</dbReference>
<evidence type="ECO:0000256" key="1">
    <source>
        <dbReference type="SAM" id="Phobius"/>
    </source>
</evidence>
<reference evidence="4" key="1">
    <citation type="submission" date="2016-06" db="EMBL/GenBank/DDBJ databases">
        <title>Four novel species of enterococci isolated from chicken manure.</title>
        <authorList>
            <person name="Van Tyne D."/>
        </authorList>
    </citation>
    <scope>NUCLEOTIDE SEQUENCE [LARGE SCALE GENOMIC DNA]</scope>
    <source>
        <strain evidence="4">JM9A</strain>
    </source>
</reference>
<name>A0ABV0F197_9ENTE</name>
<dbReference type="InterPro" id="IPR009045">
    <property type="entry name" value="Zn_M74/Hedgehog-like"/>
</dbReference>
<dbReference type="PANTHER" id="PTHR34385">
    <property type="entry name" value="D-ALANYL-D-ALANINE CARBOXYPEPTIDASE"/>
    <property type="match status" value="1"/>
</dbReference>
<accession>A0ABV0F197</accession>
<dbReference type="InterPro" id="IPR003709">
    <property type="entry name" value="VanY-like_core_dom"/>
</dbReference>
<dbReference type="SUPFAM" id="SSF55166">
    <property type="entry name" value="Hedgehog/DD-peptidase"/>
    <property type="match status" value="1"/>
</dbReference>
<dbReference type="RefSeq" id="WP_161868529.1">
    <property type="nucleotide sequence ID" value="NZ_MAEI02000001.1"/>
</dbReference>
<reference evidence="3 4" key="2">
    <citation type="submission" date="2024-02" db="EMBL/GenBank/DDBJ databases">
        <title>The Genome Sequence of Enterococcus diestrammenae JM9A.</title>
        <authorList>
            <person name="Earl A."/>
            <person name="Manson A."/>
            <person name="Gilmore M."/>
            <person name="Sanders J."/>
            <person name="Shea T."/>
            <person name="Howe W."/>
            <person name="Livny J."/>
            <person name="Cuomo C."/>
            <person name="Neafsey D."/>
            <person name="Birren B."/>
        </authorList>
    </citation>
    <scope>NUCLEOTIDE SEQUENCE [LARGE SCALE GENOMIC DNA]</scope>
    <source>
        <strain evidence="3 4">JM9A</strain>
    </source>
</reference>
<keyword evidence="4" id="KW-1185">Reference proteome</keyword>
<keyword evidence="3" id="KW-0121">Carboxypeptidase</keyword>
<organism evidence="3 4">
    <name type="scientific">Enterococcus diestrammenae</name>
    <dbReference type="NCBI Taxonomy" id="1155073"/>
    <lineage>
        <taxon>Bacteria</taxon>
        <taxon>Bacillati</taxon>
        <taxon>Bacillota</taxon>
        <taxon>Bacilli</taxon>
        <taxon>Lactobacillales</taxon>
        <taxon>Enterococcaceae</taxon>
        <taxon>Enterococcus</taxon>
    </lineage>
</organism>
<keyword evidence="1" id="KW-1133">Transmembrane helix</keyword>
<proteinExistence type="predicted"/>
<protein>
    <submittedName>
        <fullName evidence="3">Zinc D-Ala-D-Ala carboxypeptidase</fullName>
    </submittedName>
</protein>
<dbReference type="PANTHER" id="PTHR34385:SF1">
    <property type="entry name" value="PEPTIDOGLYCAN L-ALANYL-D-GLUTAMATE ENDOPEPTIDASE CWLK"/>
    <property type="match status" value="1"/>
</dbReference>
<evidence type="ECO:0000313" key="3">
    <source>
        <dbReference type="EMBL" id="MEO1781816.1"/>
    </source>
</evidence>
<dbReference type="GO" id="GO:0004180">
    <property type="term" value="F:carboxypeptidase activity"/>
    <property type="evidence" value="ECO:0007669"/>
    <property type="project" value="UniProtKB-KW"/>
</dbReference>
<keyword evidence="1" id="KW-0812">Transmembrane</keyword>
<dbReference type="EMBL" id="MAEI02000001">
    <property type="protein sequence ID" value="MEO1781816.1"/>
    <property type="molecule type" value="Genomic_DNA"/>
</dbReference>
<dbReference type="Proteomes" id="UP001429357">
    <property type="component" value="Unassembled WGS sequence"/>
</dbReference>
<keyword evidence="3" id="KW-0645">Protease</keyword>
<keyword evidence="1" id="KW-0472">Membrane</keyword>
<comment type="caution">
    <text evidence="3">The sequence shown here is derived from an EMBL/GenBank/DDBJ whole genome shotgun (WGS) entry which is preliminary data.</text>
</comment>
<sequence length="328" mass="37001">MKTDQPIMKKRKLSPRFSIIISFLIVFTPLAWFFSQQFFPIEGFATETSQSFDYVPLPDEMIKGLLDQPNLAEDATTKDTAAILKTSLLTIKELNQSKTEEKVLLATTTPVKEAELSPPEDFPTVSTKDWNLLLVGPDHKLTTEIDANQLTPIAPDELMDQRVAPVFEQLRGAAQEDGVELSVVSAYRSVEDQTAVFDEKFQRMKAQGMTDEEAKKVTMTGMTEPGYSEHHTGLSVDVVDNAWLASGPDWTLSEDYGETVGGKWLQAHAAEFGFVIRYPKDKTEITKITYEPWHLRYVGVDVANYMNAHQLCLEEFIDEVEKWESYGS</sequence>
<gene>
    <name evidence="3" type="ORF">BAU18_001405</name>
</gene>
<feature type="domain" description="D-alanyl-D-alanine carboxypeptidase-like core" evidence="2">
    <location>
        <begin position="158"/>
        <end position="299"/>
    </location>
</feature>
<dbReference type="InterPro" id="IPR052179">
    <property type="entry name" value="DD-CPase-like"/>
</dbReference>
<evidence type="ECO:0000313" key="4">
    <source>
        <dbReference type="Proteomes" id="UP001429357"/>
    </source>
</evidence>